<dbReference type="RefSeq" id="WP_179426741.1">
    <property type="nucleotide sequence ID" value="NZ_BAAAMP010000002.1"/>
</dbReference>
<dbReference type="Proteomes" id="UP000587211">
    <property type="component" value="Unassembled WGS sequence"/>
</dbReference>
<sequence>MSLDVQVTFDAHDPPALADFWAAVLGYEVPGPPDAQLGPGDDPWAAWDDFLERVGVPPALRRSKAAIEDPQGRGPRVFFQQVPEDKVAKNRVHLDVRAAPGLEGDERMAALEQACERLVALGAERVRRFEPAPPMESGFIVMRDPEGNEFCLD</sequence>
<comment type="caution">
    <text evidence="2">The sequence shown here is derived from an EMBL/GenBank/DDBJ whole genome shotgun (WGS) entry which is preliminary data.</text>
</comment>
<evidence type="ECO:0000313" key="4">
    <source>
        <dbReference type="Proteomes" id="UP000587211"/>
    </source>
</evidence>
<organism evidence="2 5">
    <name type="scientific">Aeromicrobium tamlense</name>
    <dbReference type="NCBI Taxonomy" id="375541"/>
    <lineage>
        <taxon>Bacteria</taxon>
        <taxon>Bacillati</taxon>
        <taxon>Actinomycetota</taxon>
        <taxon>Actinomycetes</taxon>
        <taxon>Propionibacteriales</taxon>
        <taxon>Nocardioidaceae</taxon>
        <taxon>Aeromicrobium</taxon>
    </lineage>
</organism>
<name>A0A8I0FWC6_9ACTN</name>
<evidence type="ECO:0000313" key="3">
    <source>
        <dbReference type="EMBL" id="NYI39272.1"/>
    </source>
</evidence>
<keyword evidence="4" id="KW-1185">Reference proteome</keyword>
<reference evidence="2" key="2">
    <citation type="submission" date="2020-09" db="EMBL/GenBank/DDBJ databases">
        <title>Novel species in genus Aeromicrobium.</title>
        <authorList>
            <person name="Zhang G."/>
        </authorList>
    </citation>
    <scope>NUCLEOTIDE SEQUENCE</scope>
    <source>
        <strain evidence="2">SSW1-57</strain>
    </source>
</reference>
<accession>A0A8I0FWC6</accession>
<dbReference type="PANTHER" id="PTHR35908:SF1">
    <property type="entry name" value="CONSERVED PROTEIN"/>
    <property type="match status" value="1"/>
</dbReference>
<dbReference type="EMBL" id="JACWMT010000001">
    <property type="protein sequence ID" value="MBD1270070.1"/>
    <property type="molecule type" value="Genomic_DNA"/>
</dbReference>
<dbReference type="AlphaFoldDB" id="A0A8I0FWC6"/>
<dbReference type="Gene3D" id="3.10.180.10">
    <property type="entry name" value="2,3-Dihydroxybiphenyl 1,2-Dioxygenase, domain 1"/>
    <property type="match status" value="1"/>
</dbReference>
<dbReference type="SUPFAM" id="SSF54593">
    <property type="entry name" value="Glyoxalase/Bleomycin resistance protein/Dihydroxybiphenyl dioxygenase"/>
    <property type="match status" value="1"/>
</dbReference>
<evidence type="ECO:0000313" key="5">
    <source>
        <dbReference type="Proteomes" id="UP000659061"/>
    </source>
</evidence>
<feature type="domain" description="Glyoxalase-like" evidence="1">
    <location>
        <begin position="6"/>
        <end position="152"/>
    </location>
</feature>
<dbReference type="InterPro" id="IPR029068">
    <property type="entry name" value="Glyas_Bleomycin-R_OHBP_Dase"/>
</dbReference>
<gene>
    <name evidence="3" type="ORF">BJ975_002647</name>
    <name evidence="2" type="ORF">IDH50_07500</name>
</gene>
<dbReference type="InterPro" id="IPR041581">
    <property type="entry name" value="Glyoxalase_6"/>
</dbReference>
<protein>
    <submittedName>
        <fullName evidence="3">Catechol 2,3-dioxygenase-like lactoylglutathione lyase family enzyme</fullName>
    </submittedName>
    <submittedName>
        <fullName evidence="2">VOC family protein</fullName>
    </submittedName>
</protein>
<proteinExistence type="predicted"/>
<evidence type="ECO:0000313" key="2">
    <source>
        <dbReference type="EMBL" id="MBD1270070.1"/>
    </source>
</evidence>
<dbReference type="Pfam" id="PF18029">
    <property type="entry name" value="Glyoxalase_6"/>
    <property type="match status" value="1"/>
</dbReference>
<dbReference type="EMBL" id="JACBZN010000001">
    <property type="protein sequence ID" value="NYI39272.1"/>
    <property type="molecule type" value="Genomic_DNA"/>
</dbReference>
<reference evidence="3 4" key="1">
    <citation type="submission" date="2020-07" db="EMBL/GenBank/DDBJ databases">
        <title>Sequencing the genomes of 1000 actinobacteria strains.</title>
        <authorList>
            <person name="Klenk H.-P."/>
        </authorList>
    </citation>
    <scope>NUCLEOTIDE SEQUENCE [LARGE SCALE GENOMIC DNA]</scope>
    <source>
        <strain evidence="3 4">DSM 19087</strain>
    </source>
</reference>
<dbReference type="PANTHER" id="PTHR35908">
    <property type="entry name" value="HYPOTHETICAL FUSION PROTEIN"/>
    <property type="match status" value="1"/>
</dbReference>
<dbReference type="CDD" id="cd06587">
    <property type="entry name" value="VOC"/>
    <property type="match status" value="1"/>
</dbReference>
<dbReference type="Proteomes" id="UP000659061">
    <property type="component" value="Unassembled WGS sequence"/>
</dbReference>
<evidence type="ECO:0000259" key="1">
    <source>
        <dbReference type="Pfam" id="PF18029"/>
    </source>
</evidence>